<reference evidence="2" key="1">
    <citation type="submission" date="2023-03" db="EMBL/GenBank/DDBJ databases">
        <title>Massive genome expansion in bonnet fungi (Mycena s.s.) driven by repeated elements and novel gene families across ecological guilds.</title>
        <authorList>
            <consortium name="Lawrence Berkeley National Laboratory"/>
            <person name="Harder C.B."/>
            <person name="Miyauchi S."/>
            <person name="Viragh M."/>
            <person name="Kuo A."/>
            <person name="Thoen E."/>
            <person name="Andreopoulos B."/>
            <person name="Lu D."/>
            <person name="Skrede I."/>
            <person name="Drula E."/>
            <person name="Henrissat B."/>
            <person name="Morin E."/>
            <person name="Kohler A."/>
            <person name="Barry K."/>
            <person name="LaButti K."/>
            <person name="Morin E."/>
            <person name="Salamov A."/>
            <person name="Lipzen A."/>
            <person name="Mereny Z."/>
            <person name="Hegedus B."/>
            <person name="Baldrian P."/>
            <person name="Stursova M."/>
            <person name="Weitz H."/>
            <person name="Taylor A."/>
            <person name="Grigoriev I.V."/>
            <person name="Nagy L.G."/>
            <person name="Martin F."/>
            <person name="Kauserud H."/>
        </authorList>
    </citation>
    <scope>NUCLEOTIDE SEQUENCE</scope>
    <source>
        <strain evidence="2">CBHHK200</strain>
    </source>
</reference>
<feature type="compositionally biased region" description="Low complexity" evidence="1">
    <location>
        <begin position="277"/>
        <end position="295"/>
    </location>
</feature>
<feature type="compositionally biased region" description="Basic and acidic residues" evidence="1">
    <location>
        <begin position="411"/>
        <end position="421"/>
    </location>
</feature>
<protein>
    <submittedName>
        <fullName evidence="2">Uncharacterized protein</fullName>
    </submittedName>
</protein>
<organism evidence="2 3">
    <name type="scientific">Mycena alexandri</name>
    <dbReference type="NCBI Taxonomy" id="1745969"/>
    <lineage>
        <taxon>Eukaryota</taxon>
        <taxon>Fungi</taxon>
        <taxon>Dikarya</taxon>
        <taxon>Basidiomycota</taxon>
        <taxon>Agaricomycotina</taxon>
        <taxon>Agaricomycetes</taxon>
        <taxon>Agaricomycetidae</taxon>
        <taxon>Agaricales</taxon>
        <taxon>Marasmiineae</taxon>
        <taxon>Mycenaceae</taxon>
        <taxon>Mycena</taxon>
    </lineage>
</organism>
<feature type="region of interest" description="Disordered" evidence="1">
    <location>
        <begin position="167"/>
        <end position="249"/>
    </location>
</feature>
<proteinExistence type="predicted"/>
<comment type="caution">
    <text evidence="2">The sequence shown here is derived from an EMBL/GenBank/DDBJ whole genome shotgun (WGS) entry which is preliminary data.</text>
</comment>
<feature type="compositionally biased region" description="Acidic residues" evidence="1">
    <location>
        <begin position="170"/>
        <end position="190"/>
    </location>
</feature>
<name>A0AAD6WKR1_9AGAR</name>
<feature type="region of interest" description="Disordered" evidence="1">
    <location>
        <begin position="265"/>
        <end position="296"/>
    </location>
</feature>
<accession>A0AAD6WKR1</accession>
<sequence length="421" mass="45670">MLKAQNEILQSNFNALLSSLSNTTTAQPAALSPLVTLNEADYPRAKHWQKKSWTKQIQHDAGRTSKTNRATKNCLLFITNQEGEPPTQDVLEDIRKLSYSVFFGCEREGILPAVWSQAGHDVLNRFRSTLEAAFPDLRLCHRHWKADRLAGKVFMAWCGTHRKKVKVENNSDDDSDDGNSDADNGDETDSGEVVVHAQKRSASVLSHGAEPRPKRAKPDSASSSERPLERTQDKGKRRTKNPLFNKTPATITTTGTLVVSASSSSAIAPTLPPPTSPSALVPPASAVPSPSTSTLNPLAPPSPFTSIANPLAAPSALSVIMPTPPVPATNPVASPQLTQPVAAPIPAQTSTTLNLEPAPQPKAWKRLGKQRASCFCIQDRPPQRGQGRIRTSLQEPFDGSKRSVQRKGEHHQRSERSGQGR</sequence>
<feature type="region of interest" description="Disordered" evidence="1">
    <location>
        <begin position="377"/>
        <end position="421"/>
    </location>
</feature>
<feature type="compositionally biased region" description="Basic and acidic residues" evidence="1">
    <location>
        <begin position="209"/>
        <end position="218"/>
    </location>
</feature>
<dbReference type="EMBL" id="JARJCM010000404">
    <property type="protein sequence ID" value="KAJ7017468.1"/>
    <property type="molecule type" value="Genomic_DNA"/>
</dbReference>
<dbReference type="AlphaFoldDB" id="A0AAD6WKR1"/>
<evidence type="ECO:0000313" key="2">
    <source>
        <dbReference type="EMBL" id="KAJ7017468.1"/>
    </source>
</evidence>
<dbReference type="Proteomes" id="UP001218188">
    <property type="component" value="Unassembled WGS sequence"/>
</dbReference>
<evidence type="ECO:0000256" key="1">
    <source>
        <dbReference type="SAM" id="MobiDB-lite"/>
    </source>
</evidence>
<gene>
    <name evidence="2" type="ORF">C8F04DRAFT_1155975</name>
</gene>
<keyword evidence="3" id="KW-1185">Reference proteome</keyword>
<evidence type="ECO:0000313" key="3">
    <source>
        <dbReference type="Proteomes" id="UP001218188"/>
    </source>
</evidence>